<sequence length="209" mass="23108">MTSTNMKKVKLDIVGLSYSQTQSGAYALVLGEVNGRRRLPIIIGAFEAQAIAIEIEKMTPSRPLTHDLFKSMADTFHINIQEVIIYNLVDGVFYAKLICSDGKNTHEVDARTSDAIALAVRFNALIYTYEFILASAGIVIEGNDFLFLENMDSLTKEPEADSLPGAGKQQGFGDLTLEELQQKLQEAIAEEAYEKAARLRDELNKRGTS</sequence>
<feature type="domain" description="BFN" evidence="4">
    <location>
        <begin position="8"/>
        <end position="140"/>
    </location>
</feature>
<feature type="domain" description="UVR" evidence="3">
    <location>
        <begin position="174"/>
        <end position="209"/>
    </location>
</feature>
<evidence type="ECO:0000256" key="2">
    <source>
        <dbReference type="SAM" id="Coils"/>
    </source>
</evidence>
<dbReference type="InterPro" id="IPR001943">
    <property type="entry name" value="UVR_dom"/>
</dbReference>
<evidence type="ECO:0000259" key="3">
    <source>
        <dbReference type="PROSITE" id="PS50151"/>
    </source>
</evidence>
<keyword evidence="1" id="KW-0742">SOS response</keyword>
<keyword evidence="1" id="KW-0227">DNA damage</keyword>
<keyword evidence="2" id="KW-0175">Coiled coil</keyword>
<evidence type="ECO:0000313" key="6">
    <source>
        <dbReference type="Proteomes" id="UP001501772"/>
    </source>
</evidence>
<dbReference type="PANTHER" id="PTHR15160:SF1">
    <property type="entry name" value="VON HIPPEL-LINDAU DISEASE TUMOR SUPPRESSOR"/>
    <property type="match status" value="1"/>
</dbReference>
<proteinExistence type="predicted"/>
<dbReference type="Proteomes" id="UP001501772">
    <property type="component" value="Unassembled WGS sequence"/>
</dbReference>
<name>A0ABP8BQ56_9SPHI</name>
<gene>
    <name evidence="5" type="ORF">GCM10022289_45630</name>
</gene>
<dbReference type="InterPro" id="IPR036104">
    <property type="entry name" value="BFN_sf"/>
</dbReference>
<dbReference type="Gene3D" id="3.10.690.10">
    <property type="entry name" value="Bifunctional nuclease domain"/>
    <property type="match status" value="1"/>
</dbReference>
<comment type="caution">
    <text evidence="5">The sequence shown here is derived from an EMBL/GenBank/DDBJ whole genome shotgun (WGS) entry which is preliminary data.</text>
</comment>
<organism evidence="5 6">
    <name type="scientific">Pedobacter jeongneungensis</name>
    <dbReference type="NCBI Taxonomy" id="947309"/>
    <lineage>
        <taxon>Bacteria</taxon>
        <taxon>Pseudomonadati</taxon>
        <taxon>Bacteroidota</taxon>
        <taxon>Sphingobacteriia</taxon>
        <taxon>Sphingobacteriales</taxon>
        <taxon>Sphingobacteriaceae</taxon>
        <taxon>Pedobacter</taxon>
    </lineage>
</organism>
<dbReference type="EMBL" id="BAABBY010000016">
    <property type="protein sequence ID" value="GAA4213447.1"/>
    <property type="molecule type" value="Genomic_DNA"/>
</dbReference>
<dbReference type="PROSITE" id="PS51658">
    <property type="entry name" value="BFN"/>
    <property type="match status" value="1"/>
</dbReference>
<evidence type="ECO:0000313" key="5">
    <source>
        <dbReference type="EMBL" id="GAA4213447.1"/>
    </source>
</evidence>
<reference evidence="6" key="1">
    <citation type="journal article" date="2019" name="Int. J. Syst. Evol. Microbiol.">
        <title>The Global Catalogue of Microorganisms (GCM) 10K type strain sequencing project: providing services to taxonomists for standard genome sequencing and annotation.</title>
        <authorList>
            <consortium name="The Broad Institute Genomics Platform"/>
            <consortium name="The Broad Institute Genome Sequencing Center for Infectious Disease"/>
            <person name="Wu L."/>
            <person name="Ma J."/>
        </authorList>
    </citation>
    <scope>NUCLEOTIDE SEQUENCE [LARGE SCALE GENOMIC DNA]</scope>
    <source>
        <strain evidence="6">JCM 17626</strain>
    </source>
</reference>
<dbReference type="PANTHER" id="PTHR15160">
    <property type="entry name" value="VON HIPPEL-LINDAU PROTEIN"/>
    <property type="match status" value="1"/>
</dbReference>
<dbReference type="PROSITE" id="PS50151">
    <property type="entry name" value="UVR"/>
    <property type="match status" value="1"/>
</dbReference>
<protein>
    <submittedName>
        <fullName evidence="5">Bifunctional nuclease family protein</fullName>
    </submittedName>
</protein>
<evidence type="ECO:0000259" key="4">
    <source>
        <dbReference type="PROSITE" id="PS51658"/>
    </source>
</evidence>
<feature type="coiled-coil region" evidence="2">
    <location>
        <begin position="177"/>
        <end position="206"/>
    </location>
</feature>
<keyword evidence="6" id="KW-1185">Reference proteome</keyword>
<dbReference type="SUPFAM" id="SSF46600">
    <property type="entry name" value="C-terminal UvrC-binding domain of UvrB"/>
    <property type="match status" value="1"/>
</dbReference>
<evidence type="ECO:0000256" key="1">
    <source>
        <dbReference type="ARBA" id="ARBA00023236"/>
    </source>
</evidence>
<dbReference type="InterPro" id="IPR003729">
    <property type="entry name" value="Bi_nuclease_dom"/>
</dbReference>
<dbReference type="InterPro" id="IPR036876">
    <property type="entry name" value="UVR_dom_sf"/>
</dbReference>
<dbReference type="Pfam" id="PF02151">
    <property type="entry name" value="UVR"/>
    <property type="match status" value="1"/>
</dbReference>
<accession>A0ABP8BQ56</accession>
<dbReference type="Pfam" id="PF02577">
    <property type="entry name" value="BFN_dom"/>
    <property type="match status" value="1"/>
</dbReference>
<dbReference type="SUPFAM" id="SSF103256">
    <property type="entry name" value="Hypothetical protein TM0160"/>
    <property type="match status" value="1"/>
</dbReference>